<feature type="compositionally biased region" description="Polar residues" evidence="1">
    <location>
        <begin position="43"/>
        <end position="54"/>
    </location>
</feature>
<feature type="compositionally biased region" description="Polar residues" evidence="1">
    <location>
        <begin position="64"/>
        <end position="73"/>
    </location>
</feature>
<feature type="compositionally biased region" description="Polar residues" evidence="1">
    <location>
        <begin position="87"/>
        <end position="104"/>
    </location>
</feature>
<evidence type="ECO:0000313" key="3">
    <source>
        <dbReference type="Proteomes" id="UP001519460"/>
    </source>
</evidence>
<dbReference type="AlphaFoldDB" id="A0ABD0KEW7"/>
<feature type="region of interest" description="Disordered" evidence="1">
    <location>
        <begin position="43"/>
        <end position="110"/>
    </location>
</feature>
<sequence length="110" mass="11637">QGDQGEIPSTKLWIADIPISCANSDIETALTWQCGTRTVASSSIATDPVAQSNVNPPPQDKPESATTMDVTTHTEAEGEEDRAELETPTSRTNTPAVQVDSTPKSAIAKK</sequence>
<reference evidence="2 3" key="1">
    <citation type="journal article" date="2023" name="Sci. Data">
        <title>Genome assembly of the Korean intertidal mud-creeper Batillaria attramentaria.</title>
        <authorList>
            <person name="Patra A.K."/>
            <person name="Ho P.T."/>
            <person name="Jun S."/>
            <person name="Lee S.J."/>
            <person name="Kim Y."/>
            <person name="Won Y.J."/>
        </authorList>
    </citation>
    <scope>NUCLEOTIDE SEQUENCE [LARGE SCALE GENOMIC DNA]</scope>
    <source>
        <strain evidence="2">Wonlab-2016</strain>
    </source>
</reference>
<feature type="non-terminal residue" evidence="2">
    <location>
        <position position="110"/>
    </location>
</feature>
<dbReference type="EMBL" id="JACVVK020000193">
    <property type="protein sequence ID" value="KAK7485510.1"/>
    <property type="molecule type" value="Genomic_DNA"/>
</dbReference>
<name>A0ABD0KEW7_9CAEN</name>
<comment type="caution">
    <text evidence="2">The sequence shown here is derived from an EMBL/GenBank/DDBJ whole genome shotgun (WGS) entry which is preliminary data.</text>
</comment>
<gene>
    <name evidence="2" type="ORF">BaRGS_00023198</name>
</gene>
<evidence type="ECO:0000313" key="2">
    <source>
        <dbReference type="EMBL" id="KAK7485510.1"/>
    </source>
</evidence>
<protein>
    <submittedName>
        <fullName evidence="2">Uncharacterized protein</fullName>
    </submittedName>
</protein>
<organism evidence="2 3">
    <name type="scientific">Batillaria attramentaria</name>
    <dbReference type="NCBI Taxonomy" id="370345"/>
    <lineage>
        <taxon>Eukaryota</taxon>
        <taxon>Metazoa</taxon>
        <taxon>Spiralia</taxon>
        <taxon>Lophotrochozoa</taxon>
        <taxon>Mollusca</taxon>
        <taxon>Gastropoda</taxon>
        <taxon>Caenogastropoda</taxon>
        <taxon>Sorbeoconcha</taxon>
        <taxon>Cerithioidea</taxon>
        <taxon>Batillariidae</taxon>
        <taxon>Batillaria</taxon>
    </lineage>
</organism>
<dbReference type="Proteomes" id="UP001519460">
    <property type="component" value="Unassembled WGS sequence"/>
</dbReference>
<keyword evidence="3" id="KW-1185">Reference proteome</keyword>
<accession>A0ABD0KEW7</accession>
<feature type="non-terminal residue" evidence="2">
    <location>
        <position position="1"/>
    </location>
</feature>
<evidence type="ECO:0000256" key="1">
    <source>
        <dbReference type="SAM" id="MobiDB-lite"/>
    </source>
</evidence>
<proteinExistence type="predicted"/>